<accession>A0A2C8YIH9</accession>
<evidence type="ECO:0000313" key="2">
    <source>
        <dbReference type="EMBL" id="SOE50222.1"/>
    </source>
</evidence>
<dbReference type="Pfam" id="PF13538">
    <property type="entry name" value="UvrD_C_2"/>
    <property type="match status" value="1"/>
</dbReference>
<dbReference type="SUPFAM" id="SSF52540">
    <property type="entry name" value="P-loop containing nucleoside triphosphate hydrolases"/>
    <property type="match status" value="2"/>
</dbReference>
<evidence type="ECO:0000259" key="1">
    <source>
        <dbReference type="Pfam" id="PF13538"/>
    </source>
</evidence>
<keyword evidence="3" id="KW-1185">Reference proteome</keyword>
<proteinExistence type="predicted"/>
<dbReference type="Gene3D" id="3.40.50.300">
    <property type="entry name" value="P-loop containing nucleotide triphosphate hydrolases"/>
    <property type="match status" value="2"/>
</dbReference>
<feature type="domain" description="UvrD-like helicase C-terminal" evidence="1">
    <location>
        <begin position="786"/>
        <end position="832"/>
    </location>
</feature>
<dbReference type="PANTHER" id="PTHR43788">
    <property type="entry name" value="DNA2/NAM7 HELICASE FAMILY MEMBER"/>
    <property type="match status" value="1"/>
</dbReference>
<dbReference type="GO" id="GO:0043139">
    <property type="term" value="F:5'-3' DNA helicase activity"/>
    <property type="evidence" value="ECO:0007669"/>
    <property type="project" value="TreeGrafter"/>
</dbReference>
<gene>
    <name evidence="2" type="ORF">SAMN06296378_0356</name>
</gene>
<dbReference type="EMBL" id="OCST01000001">
    <property type="protein sequence ID" value="SOE50222.1"/>
    <property type="molecule type" value="Genomic_DNA"/>
</dbReference>
<keyword evidence="2" id="KW-0378">Hydrolase</keyword>
<keyword evidence="2" id="KW-0347">Helicase</keyword>
<dbReference type="InterPro" id="IPR050534">
    <property type="entry name" value="Coronavir_polyprotein_1ab"/>
</dbReference>
<dbReference type="PANTHER" id="PTHR43788:SF8">
    <property type="entry name" value="DNA-BINDING PROTEIN SMUBP-2"/>
    <property type="match status" value="1"/>
</dbReference>
<keyword evidence="2" id="KW-0067">ATP-binding</keyword>
<organism evidence="2 3">
    <name type="scientific">Salinibacterium xinjiangense</name>
    <dbReference type="NCBI Taxonomy" id="386302"/>
    <lineage>
        <taxon>Bacteria</taxon>
        <taxon>Bacillati</taxon>
        <taxon>Actinomycetota</taxon>
        <taxon>Actinomycetes</taxon>
        <taxon>Micrococcales</taxon>
        <taxon>Microbacteriaceae</taxon>
        <taxon>Salinibacterium</taxon>
    </lineage>
</organism>
<dbReference type="AlphaFoldDB" id="A0A2C8YIH9"/>
<reference evidence="2 3" key="1">
    <citation type="submission" date="2017-09" db="EMBL/GenBank/DDBJ databases">
        <authorList>
            <person name="Ehlers B."/>
            <person name="Leendertz F.H."/>
        </authorList>
    </citation>
    <scope>NUCLEOTIDE SEQUENCE [LARGE SCALE GENOMIC DNA]</scope>
    <source>
        <strain evidence="2 3">CGMCC 1.05381</strain>
    </source>
</reference>
<keyword evidence="2" id="KW-0547">Nucleotide-binding</keyword>
<dbReference type="Pfam" id="PF13604">
    <property type="entry name" value="AAA_30"/>
    <property type="match status" value="1"/>
</dbReference>
<protein>
    <submittedName>
        <fullName evidence="2">UvrD-like helicase C-terminal domain-containing protein</fullName>
    </submittedName>
</protein>
<dbReference type="InterPro" id="IPR027417">
    <property type="entry name" value="P-loop_NTPase"/>
</dbReference>
<dbReference type="Proteomes" id="UP000219440">
    <property type="component" value="Unassembled WGS sequence"/>
</dbReference>
<dbReference type="InterPro" id="IPR027785">
    <property type="entry name" value="UvrD-like_helicase_C"/>
</dbReference>
<evidence type="ECO:0000313" key="3">
    <source>
        <dbReference type="Proteomes" id="UP000219440"/>
    </source>
</evidence>
<dbReference type="CDD" id="cd18809">
    <property type="entry name" value="SF1_C_RecD"/>
    <property type="match status" value="1"/>
</dbReference>
<name>A0A2C8YIH9_9MICO</name>
<sequence length="869" mass="98771">MLLQLRNLVEGVAVLIHTNDVDTEHDYRAITAAIAHIKSRGKLAFLNRFYTLLQPSTSHYTFDGDNSERLMLKYYEYLLRVRAFLSDTFELEVLANLESFPVDLDPSLLEYHEKIAARIVAVRSLPDVGDSSSRFYVLKTRPFFVNGRIYYEVTFTNPVDRNNKFDRVIAFTDQDVGDKYAAYLTLRPESINVLGQMMPITVIRKWAVSIRPCELENFARLVGPSTNINSGGPEYRALMKYLTSTESTLVDLMDLPDQRYERVKAKVTERSRDPRIFPGLDRAREIIRGKRRGYIVLRYLLLQMKNVVVRQQYNSDGCARLSGLNLQWGCIPFDQMPFCASPMGHNPRFRDLIEAIDSTGRTHELLARRVKNNVDRYGMLYTPIGDLEGFGDVSILIRQHNDALYGNARHQARRLEVDRGHVFIRGYENEIVEIVEKIQALGVAGVGGWGNAIDQWLDDRAQLIDDPSKAGALRSLFGESRVALVYGAAGTGKTTMVNYIANYFNESPTLFLANTHPAVDNLRRRVQSQHAQFRTISSHNWRNQSDPEFEVVVIDECSTVSNEALLKVLQGTRFKLLVLVGDVYQIESIQFGNWFGMMRSFLPQASVFELETPYRTTNTALLGLWQKVRNVEDDITEAMTRGGYSTILNETLFEPQREDEIILCLNYDGLYGINNINRFLQSSNPSASVEWGPATYKVGDPVVFNDSERFKPLIYNNLKGVIVRIDRVPGRVRFEIDLARDVTELSVSDTELTWVRGSVVAFDVFELANSDDDDAALNTSVPFQVAYAVSIHRAQGLEYESVKVVVTDANEDEISHSIFYTALTRARQNLRVFWTPETQQSVIESLERKSSARDVALLSGRRALTPVVR</sequence>